<organism evidence="1 2">
    <name type="scientific">Stentor coeruleus</name>
    <dbReference type="NCBI Taxonomy" id="5963"/>
    <lineage>
        <taxon>Eukaryota</taxon>
        <taxon>Sar</taxon>
        <taxon>Alveolata</taxon>
        <taxon>Ciliophora</taxon>
        <taxon>Postciliodesmatophora</taxon>
        <taxon>Heterotrichea</taxon>
        <taxon>Heterotrichida</taxon>
        <taxon>Stentoridae</taxon>
        <taxon>Stentor</taxon>
    </lineage>
</organism>
<reference evidence="1 2" key="1">
    <citation type="submission" date="2016-11" db="EMBL/GenBank/DDBJ databases">
        <title>The macronuclear genome of Stentor coeruleus: a giant cell with tiny introns.</title>
        <authorList>
            <person name="Slabodnick M."/>
            <person name="Ruby J.G."/>
            <person name="Reiff S.B."/>
            <person name="Swart E.C."/>
            <person name="Gosai S."/>
            <person name="Prabakaran S."/>
            <person name="Witkowska E."/>
            <person name="Larue G.E."/>
            <person name="Fisher S."/>
            <person name="Freeman R.M."/>
            <person name="Gunawardena J."/>
            <person name="Chu W."/>
            <person name="Stover N.A."/>
            <person name="Gregory B.D."/>
            <person name="Nowacki M."/>
            <person name="Derisi J."/>
            <person name="Roy S.W."/>
            <person name="Marshall W.F."/>
            <person name="Sood P."/>
        </authorList>
    </citation>
    <scope>NUCLEOTIDE SEQUENCE [LARGE SCALE GENOMIC DNA]</scope>
    <source>
        <strain evidence="1">WM001</strain>
    </source>
</reference>
<evidence type="ECO:0000313" key="1">
    <source>
        <dbReference type="EMBL" id="OMJ88033.1"/>
    </source>
</evidence>
<accession>A0A1R2CGA6</accession>
<sequence length="309" mass="36402">MTEEERRLAKLSKTINNQTIFSNSLGTINEYHYRSAVDNLQTALKKEKSANLEEKAKYNISVQAKQSEDTIKQLMYQHHSKVLEAQIREKELKKLMAKEFLHKKFEPVLPDPSSPKNFKLKDDILNQIKENSERKQKLKQDELKFGQELIENSKKDLDDEYIEKTQTHQAIYKNLKESWEQTIKVKNMKKELEKIRIYGPKVEPSIIKSPIEEVYEEQTPIKLQPRIVSQDKYKKLDKTYNWKTALRSSSVKTSQSPISNKSFNGVIERFSSLHTREKQIKKDKDKLLDYFRSKEQSRASSNIPKLPRL</sequence>
<proteinExistence type="predicted"/>
<name>A0A1R2CGA6_9CILI</name>
<evidence type="ECO:0000313" key="2">
    <source>
        <dbReference type="Proteomes" id="UP000187209"/>
    </source>
</evidence>
<dbReference type="EMBL" id="MPUH01000161">
    <property type="protein sequence ID" value="OMJ88033.1"/>
    <property type="molecule type" value="Genomic_DNA"/>
</dbReference>
<dbReference type="Proteomes" id="UP000187209">
    <property type="component" value="Unassembled WGS sequence"/>
</dbReference>
<gene>
    <name evidence="1" type="ORF">SteCoe_10103</name>
</gene>
<comment type="caution">
    <text evidence="1">The sequence shown here is derived from an EMBL/GenBank/DDBJ whole genome shotgun (WGS) entry which is preliminary data.</text>
</comment>
<protein>
    <submittedName>
        <fullName evidence="1">Uncharacterized protein</fullName>
    </submittedName>
</protein>
<dbReference type="AlphaFoldDB" id="A0A1R2CGA6"/>
<keyword evidence="2" id="KW-1185">Reference proteome</keyword>